<dbReference type="GeneID" id="30169578"/>
<feature type="region of interest" description="Disordered" evidence="1">
    <location>
        <begin position="389"/>
        <end position="502"/>
    </location>
</feature>
<reference evidence="3" key="4">
    <citation type="submission" date="2024-02" db="EMBL/GenBank/DDBJ databases">
        <title>Comparative genomics of Cryptococcus and Kwoniella reveals pathogenesis evolution and contrasting modes of karyotype evolution via chromosome fusion or intercentromeric recombination.</title>
        <authorList>
            <person name="Coelho M.A."/>
            <person name="David-Palma M."/>
            <person name="Shea T."/>
            <person name="Bowers K."/>
            <person name="McGinley-Smith S."/>
            <person name="Mohammad A.W."/>
            <person name="Gnirke A."/>
            <person name="Yurkov A.M."/>
            <person name="Nowrousian M."/>
            <person name="Sun S."/>
            <person name="Cuomo C.A."/>
            <person name="Heitman J."/>
        </authorList>
    </citation>
    <scope>NUCLEOTIDE SEQUENCE</scope>
    <source>
        <strain evidence="3">CBS 10737</strain>
    </source>
</reference>
<evidence type="ECO:0000313" key="4">
    <source>
        <dbReference type="Proteomes" id="UP000094020"/>
    </source>
</evidence>
<feature type="region of interest" description="Disordered" evidence="1">
    <location>
        <begin position="644"/>
        <end position="691"/>
    </location>
</feature>
<organism evidence="2">
    <name type="scientific">Kwoniella pini CBS 10737</name>
    <dbReference type="NCBI Taxonomy" id="1296096"/>
    <lineage>
        <taxon>Eukaryota</taxon>
        <taxon>Fungi</taxon>
        <taxon>Dikarya</taxon>
        <taxon>Basidiomycota</taxon>
        <taxon>Agaricomycotina</taxon>
        <taxon>Tremellomycetes</taxon>
        <taxon>Tremellales</taxon>
        <taxon>Cryptococcaceae</taxon>
        <taxon>Kwoniella</taxon>
    </lineage>
</organism>
<feature type="region of interest" description="Disordered" evidence="1">
    <location>
        <begin position="1"/>
        <end position="27"/>
    </location>
</feature>
<dbReference type="OrthoDB" id="2574480at2759"/>
<keyword evidence="4" id="KW-1185">Reference proteome</keyword>
<proteinExistence type="predicted"/>
<feature type="compositionally biased region" description="Basic and acidic residues" evidence="1">
    <location>
        <begin position="417"/>
        <end position="443"/>
    </location>
</feature>
<evidence type="ECO:0000313" key="2">
    <source>
        <dbReference type="EMBL" id="OCF53902.1"/>
    </source>
</evidence>
<dbReference type="Proteomes" id="UP000094020">
    <property type="component" value="Chromosome 1"/>
</dbReference>
<dbReference type="AlphaFoldDB" id="A0A1B9IEC2"/>
<evidence type="ECO:0000313" key="3">
    <source>
        <dbReference type="EMBL" id="WWC66217.1"/>
    </source>
</evidence>
<dbReference type="KEGG" id="kpin:30169578"/>
<reference evidence="2" key="1">
    <citation type="submission" date="2013-07" db="EMBL/GenBank/DDBJ databases">
        <title>The Genome Sequence of Cryptococcus pinus CBS10737.</title>
        <authorList>
            <consortium name="The Broad Institute Genome Sequencing Platform"/>
            <person name="Cuomo C."/>
            <person name="Litvintseva A."/>
            <person name="Chen Y."/>
            <person name="Heitman J."/>
            <person name="Sun S."/>
            <person name="Springer D."/>
            <person name="Dromer F."/>
            <person name="Young S.K."/>
            <person name="Zeng Q."/>
            <person name="Gargeya S."/>
            <person name="Fitzgerald M."/>
            <person name="Abouelleil A."/>
            <person name="Alvarado L."/>
            <person name="Berlin A.M."/>
            <person name="Chapman S.B."/>
            <person name="Dewar J."/>
            <person name="Goldberg J."/>
            <person name="Griggs A."/>
            <person name="Gujja S."/>
            <person name="Hansen M."/>
            <person name="Howarth C."/>
            <person name="Imamovic A."/>
            <person name="Larimer J."/>
            <person name="McCowan C."/>
            <person name="Murphy C."/>
            <person name="Pearson M."/>
            <person name="Priest M."/>
            <person name="Roberts A."/>
            <person name="Saif S."/>
            <person name="Shea T."/>
            <person name="Sykes S."/>
            <person name="Wortman J."/>
            <person name="Nusbaum C."/>
            <person name="Birren B."/>
        </authorList>
    </citation>
    <scope>NUCLEOTIDE SEQUENCE [LARGE SCALE GENOMIC DNA]</scope>
    <source>
        <strain evidence="2">CBS 10737</strain>
    </source>
</reference>
<evidence type="ECO:0000256" key="1">
    <source>
        <dbReference type="SAM" id="MobiDB-lite"/>
    </source>
</evidence>
<accession>A0A1B9IEC2</accession>
<sequence length="774" mass="84375">MSDSPRRPSPLPSSSDLPPPDYAPSQPQILITPLPDSASFFWGKTVQGEIYVKGLGEGRGNRVDIVKSLSVQLTLTNHLPQHPIIPLHTFQLQTLYPPASTSNSSSSTRSDIVVPFSTCHRFSISLPASLPNQTEHPLPGTLNLTSYEKGEIRYALEVKLILPNDQVVVEDMKIEGTPQQIYQTLSQESGSPRQTDSEVEERLEKNGVLARLLMDKDRPRLGELLRLGLEIRPVERKKGTAVFDLAKQSDPTETLRPLRRVRVELFRKVTIHPFSSGNASSSSSSTAISSTEHLTLLHATGKSLRYPGTGKKYPPLRVLFTIPTAQLGVVAEQTWGEISCTTPYHTISFFIKVTIGFGDISASRDWTLSREITIKPKKWKEPREVVIERGLQPDLGSPTSLPLEPDAGRSGSSEDLELPRNDRQDSWSEDDYRKEAYRQKGEDVVGNTGTYRLADNDSPPPFLETEGQAGPSRSGGSGGQQSELPSFLESEEQARTGEIPTLKETVRTERLVPVNFNVDQVLIPSDNDTLGETREAEEAEDRSNWVGRRGSLGGELGTWVEYDGYETFSVAPPSMAASYGANGPMDPPQEGDENNANLVGGIVARLGLDGDGVDGVRMQGLELMEHLGLGEGTRVVDLQDDLPPGIDEPSLPALPDFQSHHHQHVQDELIPSSPPPPAHAPYISPSNHSHNLPPVHDPPSFDASQAANAVGGVATSHIRSLNSTNVNSISMGSVRRPSRNVIDDEVVEQVVTSQGDAPPGYERAGEQGLPPSYS</sequence>
<reference evidence="2" key="3">
    <citation type="submission" date="2016-07" db="EMBL/GenBank/DDBJ databases">
        <title>Evolution of pathogenesis and genome organization in the Tremellales.</title>
        <authorList>
            <person name="Cuomo C."/>
            <person name="Litvintseva A."/>
            <person name="Heitman J."/>
            <person name="Chen Y."/>
            <person name="Sun S."/>
            <person name="Springer D."/>
            <person name="Dromer F."/>
            <person name="Young S."/>
            <person name="Zeng Q."/>
            <person name="Chapman S."/>
            <person name="Gujja S."/>
            <person name="Saif S."/>
            <person name="Birren B."/>
        </authorList>
    </citation>
    <scope>NUCLEOTIDE SEQUENCE</scope>
    <source>
        <strain evidence="2">CBS 10737</strain>
    </source>
</reference>
<dbReference type="RefSeq" id="XP_019015121.1">
    <property type="nucleotide sequence ID" value="XM_019152983.1"/>
</dbReference>
<feature type="region of interest" description="Disordered" evidence="1">
    <location>
        <begin position="751"/>
        <end position="774"/>
    </location>
</feature>
<dbReference type="EMBL" id="CP144519">
    <property type="protein sequence ID" value="WWC66217.1"/>
    <property type="molecule type" value="Genomic_DNA"/>
</dbReference>
<name>A0A1B9IEC2_9TREE</name>
<feature type="compositionally biased region" description="Pro residues" evidence="1">
    <location>
        <begin position="7"/>
        <end position="22"/>
    </location>
</feature>
<reference evidence="3" key="2">
    <citation type="submission" date="2013-07" db="EMBL/GenBank/DDBJ databases">
        <authorList>
            <consortium name="The Broad Institute Genome Sequencing Platform"/>
            <person name="Cuomo C."/>
            <person name="Litvintseva A."/>
            <person name="Chen Y."/>
            <person name="Heitman J."/>
            <person name="Sun S."/>
            <person name="Springer D."/>
            <person name="Dromer F."/>
            <person name="Young S.K."/>
            <person name="Zeng Q."/>
            <person name="Gargeya S."/>
            <person name="Fitzgerald M."/>
            <person name="Abouelleil A."/>
            <person name="Alvarado L."/>
            <person name="Berlin A.M."/>
            <person name="Chapman S.B."/>
            <person name="Dewar J."/>
            <person name="Goldberg J."/>
            <person name="Griggs A."/>
            <person name="Gujja S."/>
            <person name="Hansen M."/>
            <person name="Howarth C."/>
            <person name="Imamovic A."/>
            <person name="Larimer J."/>
            <person name="McCowan C."/>
            <person name="Murphy C."/>
            <person name="Pearson M."/>
            <person name="Priest M."/>
            <person name="Roberts A."/>
            <person name="Saif S."/>
            <person name="Shea T."/>
            <person name="Sykes S."/>
            <person name="Wortman J."/>
            <person name="Nusbaum C."/>
            <person name="Birren B."/>
        </authorList>
    </citation>
    <scope>NUCLEOTIDE SEQUENCE</scope>
    <source>
        <strain evidence="3">CBS 10737</strain>
    </source>
</reference>
<dbReference type="EMBL" id="KI894007">
    <property type="protein sequence ID" value="OCF53902.1"/>
    <property type="molecule type" value="Genomic_DNA"/>
</dbReference>
<protein>
    <submittedName>
        <fullName evidence="2">Uncharacterized protein</fullName>
    </submittedName>
</protein>
<gene>
    <name evidence="2" type="ORF">I206_01209</name>
    <name evidence="3" type="ORF">I206_100118</name>
</gene>